<dbReference type="InterPro" id="IPR019734">
    <property type="entry name" value="TPR_rpt"/>
</dbReference>
<keyword evidence="5" id="KW-1185">Reference proteome</keyword>
<protein>
    <submittedName>
        <fullName evidence="4">Tetratricopeptide repeat protein</fullName>
    </submittedName>
</protein>
<dbReference type="RefSeq" id="WP_137999121.1">
    <property type="nucleotide sequence ID" value="NZ_SJDU01000387.1"/>
</dbReference>
<dbReference type="PANTHER" id="PTHR44943:SF8">
    <property type="entry name" value="TPR REPEAT-CONTAINING PROTEIN MJ0263"/>
    <property type="match status" value="1"/>
</dbReference>
<dbReference type="Pfam" id="PF00515">
    <property type="entry name" value="TPR_1"/>
    <property type="match status" value="1"/>
</dbReference>
<dbReference type="Gene3D" id="1.25.40.10">
    <property type="entry name" value="Tetratricopeptide repeat domain"/>
    <property type="match status" value="2"/>
</dbReference>
<name>A0ABY2TNM6_9SPIR</name>
<proteinExistence type="predicted"/>
<dbReference type="InterPro" id="IPR011990">
    <property type="entry name" value="TPR-like_helical_dom_sf"/>
</dbReference>
<reference evidence="4 5" key="1">
    <citation type="journal article" date="2019" name="Anaerobe">
        <title>Brachyspira catarrhinii sp. nov., an anaerobic intestinal spirochaete isolated from vervet monkeys may have been misidentified as Brachyspira aalborgi in previous studies.</title>
        <authorList>
            <person name="Phillips N.D."/>
            <person name="La T."/>
            <person name="Hampson D.J."/>
        </authorList>
    </citation>
    <scope>NUCLEOTIDE SEQUENCE [LARGE SCALE GENOMIC DNA]</scope>
    <source>
        <strain evidence="4 5">Z12</strain>
    </source>
</reference>
<dbReference type="Proteomes" id="UP000310168">
    <property type="component" value="Unassembled WGS sequence"/>
</dbReference>
<feature type="repeat" description="TPR" evidence="3">
    <location>
        <begin position="32"/>
        <end position="65"/>
    </location>
</feature>
<dbReference type="SUPFAM" id="SSF48452">
    <property type="entry name" value="TPR-like"/>
    <property type="match status" value="1"/>
</dbReference>
<keyword evidence="2 3" id="KW-0802">TPR repeat</keyword>
<dbReference type="PROSITE" id="PS50005">
    <property type="entry name" value="TPR"/>
    <property type="match status" value="2"/>
</dbReference>
<gene>
    <name evidence="4" type="ORF">EZH24_10775</name>
</gene>
<evidence type="ECO:0000313" key="5">
    <source>
        <dbReference type="Proteomes" id="UP000310168"/>
    </source>
</evidence>
<organism evidence="4 5">
    <name type="scientific">Brachyspira catarrhinii</name>
    <dbReference type="NCBI Taxonomy" id="2528966"/>
    <lineage>
        <taxon>Bacteria</taxon>
        <taxon>Pseudomonadati</taxon>
        <taxon>Spirochaetota</taxon>
        <taxon>Spirochaetia</taxon>
        <taxon>Brachyspirales</taxon>
        <taxon>Brachyspiraceae</taxon>
        <taxon>Brachyspira</taxon>
    </lineage>
</organism>
<evidence type="ECO:0000313" key="4">
    <source>
        <dbReference type="EMBL" id="TKZ29833.1"/>
    </source>
</evidence>
<feature type="non-terminal residue" evidence="4">
    <location>
        <position position="1"/>
    </location>
</feature>
<evidence type="ECO:0000256" key="2">
    <source>
        <dbReference type="ARBA" id="ARBA00022803"/>
    </source>
</evidence>
<dbReference type="PANTHER" id="PTHR44943">
    <property type="entry name" value="CELLULOSE SYNTHASE OPERON PROTEIN C"/>
    <property type="match status" value="1"/>
</dbReference>
<evidence type="ECO:0000256" key="1">
    <source>
        <dbReference type="ARBA" id="ARBA00022737"/>
    </source>
</evidence>
<accession>A0ABY2TNM6</accession>
<evidence type="ECO:0000256" key="3">
    <source>
        <dbReference type="PROSITE-ProRule" id="PRU00339"/>
    </source>
</evidence>
<sequence>SDYYKLGFSYYSKGYYYEAIECFSKIADENSYKVYNLIGLCYYSNSEYEKSIEYFEKATKINGEYNEAYNNLFLAYFDLEDYKKALEYFNLSSKINHASDLYNKLAVACFYTKDYDKSIEYYNKVILKLNEKTPFHIYNNLAILYYLKKDYSSILQTYNKYLDNYNSDSNFASYNIFLLSFTLLSKRLIKYNDFLALFEKSIIKSINKSINRSNIENNNISSLYEIMEYDINALKLILENKIKFKSCKEFLKNKLSEKQLKAIEPIINKLENKLKIFSFYSKSSNINNIFSYNNKNICIEYFLQNLNNNAIAIIKNSDNNNKDIYGKRAKFINEYMEYNSLISMFSDNIDNKNGDYNLLFYKDSLYNFLELKVKAIYLPSNFDESDIKLIKLILEGKDIKLYKIVKGNYILI</sequence>
<keyword evidence="1" id="KW-0677">Repeat</keyword>
<comment type="caution">
    <text evidence="4">The sequence shown here is derived from an EMBL/GenBank/DDBJ whole genome shotgun (WGS) entry which is preliminary data.</text>
</comment>
<dbReference type="EMBL" id="SJDU01000387">
    <property type="protein sequence ID" value="TKZ29833.1"/>
    <property type="molecule type" value="Genomic_DNA"/>
</dbReference>
<dbReference type="SMART" id="SM00028">
    <property type="entry name" value="TPR"/>
    <property type="match status" value="4"/>
</dbReference>
<feature type="repeat" description="TPR" evidence="3">
    <location>
        <begin position="66"/>
        <end position="99"/>
    </location>
</feature>
<dbReference type="Pfam" id="PF13424">
    <property type="entry name" value="TPR_12"/>
    <property type="match status" value="1"/>
</dbReference>
<dbReference type="InterPro" id="IPR051685">
    <property type="entry name" value="Ycf3/AcsC/BcsC/TPR_MFPF"/>
</dbReference>
<dbReference type="Pfam" id="PF13181">
    <property type="entry name" value="TPR_8"/>
    <property type="match status" value="2"/>
</dbReference>